<feature type="transmembrane region" description="Helical" evidence="5">
    <location>
        <begin position="41"/>
        <end position="68"/>
    </location>
</feature>
<evidence type="ECO:0000256" key="4">
    <source>
        <dbReference type="ARBA" id="ARBA00023136"/>
    </source>
</evidence>
<proteinExistence type="predicted"/>
<feature type="transmembrane region" description="Helical" evidence="5">
    <location>
        <begin position="12"/>
        <end position="35"/>
    </location>
</feature>
<organism evidence="6 7">
    <name type="scientific">Glossina brevipalpis</name>
    <dbReference type="NCBI Taxonomy" id="37001"/>
    <lineage>
        <taxon>Eukaryota</taxon>
        <taxon>Metazoa</taxon>
        <taxon>Ecdysozoa</taxon>
        <taxon>Arthropoda</taxon>
        <taxon>Hexapoda</taxon>
        <taxon>Insecta</taxon>
        <taxon>Pterygota</taxon>
        <taxon>Neoptera</taxon>
        <taxon>Endopterygota</taxon>
        <taxon>Diptera</taxon>
        <taxon>Brachycera</taxon>
        <taxon>Muscomorpha</taxon>
        <taxon>Hippoboscoidea</taxon>
        <taxon>Glossinidae</taxon>
        <taxon>Glossina</taxon>
    </lineage>
</organism>
<comment type="subcellular location">
    <subcellularLocation>
        <location evidence="1">Membrane</location>
        <topology evidence="1">Multi-pass membrane protein</topology>
    </subcellularLocation>
</comment>
<dbReference type="InterPro" id="IPR008952">
    <property type="entry name" value="Tetraspanin_EC2_sf"/>
</dbReference>
<reference evidence="7" key="1">
    <citation type="submission" date="2014-03" db="EMBL/GenBank/DDBJ databases">
        <authorList>
            <person name="Aksoy S."/>
            <person name="Warren W."/>
            <person name="Wilson R.K."/>
        </authorList>
    </citation>
    <scope>NUCLEOTIDE SEQUENCE [LARGE SCALE GENOMIC DNA]</scope>
    <source>
        <strain evidence="7">IAEA</strain>
    </source>
</reference>
<protein>
    <recommendedName>
        <fullName evidence="8">Tetraspanin</fullName>
    </recommendedName>
</protein>
<accession>A0A1A9W162</accession>
<keyword evidence="3 5" id="KW-1133">Transmembrane helix</keyword>
<evidence type="ECO:0000313" key="6">
    <source>
        <dbReference type="EnsemblMetazoa" id="GBRI002553-PA"/>
    </source>
</evidence>
<reference evidence="6" key="2">
    <citation type="submission" date="2020-05" db="UniProtKB">
        <authorList>
            <consortium name="EnsemblMetazoa"/>
        </authorList>
    </citation>
    <scope>IDENTIFICATION</scope>
    <source>
        <strain evidence="6">IAEA</strain>
    </source>
</reference>
<evidence type="ECO:0000256" key="3">
    <source>
        <dbReference type="ARBA" id="ARBA00022989"/>
    </source>
</evidence>
<dbReference type="AlphaFoldDB" id="A0A1A9W162"/>
<dbReference type="InterPro" id="IPR018499">
    <property type="entry name" value="Tetraspanin/Peripherin"/>
</dbReference>
<dbReference type="EnsemblMetazoa" id="GBRI002553-RA">
    <property type="protein sequence ID" value="GBRI002553-PA"/>
    <property type="gene ID" value="GBRI002553"/>
</dbReference>
<keyword evidence="4 5" id="KW-0472">Membrane</keyword>
<keyword evidence="2 5" id="KW-0812">Transmembrane</keyword>
<dbReference type="Gene3D" id="1.10.1450.10">
    <property type="entry name" value="Tetraspanin"/>
    <property type="match status" value="1"/>
</dbReference>
<dbReference type="Pfam" id="PF00335">
    <property type="entry name" value="Tetraspanin"/>
    <property type="match status" value="1"/>
</dbReference>
<dbReference type="SUPFAM" id="SSF48652">
    <property type="entry name" value="Tetraspanin"/>
    <property type="match status" value="1"/>
</dbReference>
<dbReference type="GO" id="GO:0016020">
    <property type="term" value="C:membrane"/>
    <property type="evidence" value="ECO:0007669"/>
    <property type="project" value="UniProtKB-SubCell"/>
</dbReference>
<name>A0A1A9W162_9MUSC</name>
<evidence type="ECO:0000256" key="5">
    <source>
        <dbReference type="SAM" id="Phobius"/>
    </source>
</evidence>
<keyword evidence="7" id="KW-1185">Reference proteome</keyword>
<evidence type="ECO:0000313" key="7">
    <source>
        <dbReference type="Proteomes" id="UP000091820"/>
    </source>
</evidence>
<dbReference type="Proteomes" id="UP000091820">
    <property type="component" value="Unassembled WGS sequence"/>
</dbReference>
<dbReference type="CDD" id="cd03127">
    <property type="entry name" value="tetraspanin_LEL"/>
    <property type="match status" value="1"/>
</dbReference>
<feature type="transmembrane region" description="Helical" evidence="5">
    <location>
        <begin position="75"/>
        <end position="97"/>
    </location>
</feature>
<evidence type="ECO:0000256" key="1">
    <source>
        <dbReference type="ARBA" id="ARBA00004141"/>
    </source>
</evidence>
<sequence length="219" mass="24423">MACTTSILRFLAFILNFINFIFSVLVACSCLYSIAVFNRSGIITVPCIIGLLLSIILAFNAALGYFIVYQNSTRLIWTYLSLMTLLMVAQIVAIFFASIEFKNLADEIVSNAWHAQIVDSSIITSYEIEFECCGKFGPTDYSDYGQEIPISCYANGNSTGTSDYFTNGCLEKITDLYDIGESLETISNWILIGLEGTSALVHDIFAITQANQKRRKNFY</sequence>
<dbReference type="VEuPathDB" id="VectorBase:GBRI002553"/>
<evidence type="ECO:0000256" key="2">
    <source>
        <dbReference type="ARBA" id="ARBA00022692"/>
    </source>
</evidence>
<evidence type="ECO:0008006" key="8">
    <source>
        <dbReference type="Google" id="ProtNLM"/>
    </source>
</evidence>